<dbReference type="InterPro" id="IPR050595">
    <property type="entry name" value="Bact_response_regulator"/>
</dbReference>
<dbReference type="PANTHER" id="PTHR44591">
    <property type="entry name" value="STRESS RESPONSE REGULATOR PROTEIN 1"/>
    <property type="match status" value="1"/>
</dbReference>
<proteinExistence type="predicted"/>
<keyword evidence="1 2" id="KW-0597">Phosphoprotein</keyword>
<evidence type="ECO:0000256" key="2">
    <source>
        <dbReference type="PROSITE-ProRule" id="PRU00169"/>
    </source>
</evidence>
<feature type="domain" description="Response regulatory" evidence="3">
    <location>
        <begin position="4"/>
        <end position="118"/>
    </location>
</feature>
<dbReference type="Proteomes" id="UP000286402">
    <property type="component" value="Unassembled WGS sequence"/>
</dbReference>
<dbReference type="RefSeq" id="WP_120336106.1">
    <property type="nucleotide sequence ID" value="NZ_DAIRPU010000014.1"/>
</dbReference>
<accession>A0A420FFX1</accession>
<dbReference type="EMBL" id="MCAQ01000028">
    <property type="protein sequence ID" value="RKF31872.1"/>
    <property type="molecule type" value="Genomic_DNA"/>
</dbReference>
<protein>
    <recommendedName>
        <fullName evidence="3">Response regulatory domain-containing protein</fullName>
    </recommendedName>
</protein>
<dbReference type="SUPFAM" id="SSF52172">
    <property type="entry name" value="CheY-like"/>
    <property type="match status" value="1"/>
</dbReference>
<name>A0A420FFX1_9SPHI</name>
<organism evidence="4 5">
    <name type="scientific">Sphingobacterium siyangense</name>
    <dbReference type="NCBI Taxonomy" id="459529"/>
    <lineage>
        <taxon>Bacteria</taxon>
        <taxon>Pseudomonadati</taxon>
        <taxon>Bacteroidota</taxon>
        <taxon>Sphingobacteriia</taxon>
        <taxon>Sphingobacteriales</taxon>
        <taxon>Sphingobacteriaceae</taxon>
        <taxon>Sphingobacterium</taxon>
    </lineage>
</organism>
<evidence type="ECO:0000313" key="4">
    <source>
        <dbReference type="EMBL" id="RKF31872.1"/>
    </source>
</evidence>
<evidence type="ECO:0000256" key="1">
    <source>
        <dbReference type="ARBA" id="ARBA00022553"/>
    </source>
</evidence>
<dbReference type="InterPro" id="IPR001789">
    <property type="entry name" value="Sig_transdc_resp-reg_receiver"/>
</dbReference>
<dbReference type="GO" id="GO:0000160">
    <property type="term" value="P:phosphorelay signal transduction system"/>
    <property type="evidence" value="ECO:0007669"/>
    <property type="project" value="InterPro"/>
</dbReference>
<dbReference type="Gene3D" id="3.40.50.2300">
    <property type="match status" value="1"/>
</dbReference>
<keyword evidence="5" id="KW-1185">Reference proteome</keyword>
<gene>
    <name evidence="4" type="ORF">BCY89_17120</name>
</gene>
<comment type="caution">
    <text evidence="4">The sequence shown here is derived from an EMBL/GenBank/DDBJ whole genome shotgun (WGS) entry which is preliminary data.</text>
</comment>
<dbReference type="SMART" id="SM00448">
    <property type="entry name" value="REC"/>
    <property type="match status" value="1"/>
</dbReference>
<evidence type="ECO:0000313" key="5">
    <source>
        <dbReference type="Proteomes" id="UP000286402"/>
    </source>
</evidence>
<evidence type="ECO:0000259" key="3">
    <source>
        <dbReference type="PROSITE" id="PS50110"/>
    </source>
</evidence>
<sequence length="120" mass="13341">MKKKIVVCDDDATILQVLELALKNEFREVYLVSKSRELIASVEEIDPDIILLDIEMPWLSGGDILRELRSSEKHQNIPVIMMSASSRGKQIASACGADAFLAKPFELDDLLLLVDKLGQA</sequence>
<dbReference type="PROSITE" id="PS50110">
    <property type="entry name" value="RESPONSE_REGULATORY"/>
    <property type="match status" value="1"/>
</dbReference>
<feature type="modified residue" description="4-aspartylphosphate" evidence="2">
    <location>
        <position position="53"/>
    </location>
</feature>
<dbReference type="Pfam" id="PF00072">
    <property type="entry name" value="Response_reg"/>
    <property type="match status" value="1"/>
</dbReference>
<dbReference type="AlphaFoldDB" id="A0A420FFX1"/>
<reference evidence="4 5" key="1">
    <citation type="submission" date="2016-07" db="EMBL/GenBank/DDBJ databases">
        <title>Genome analysis of Sphingobacterium siyangense T12B17.</title>
        <authorList>
            <person name="Xu D."/>
            <person name="Su Y."/>
            <person name="Zheng S."/>
        </authorList>
    </citation>
    <scope>NUCLEOTIDE SEQUENCE [LARGE SCALE GENOMIC DNA]</scope>
    <source>
        <strain evidence="4 5">T12B17</strain>
    </source>
</reference>
<dbReference type="InterPro" id="IPR011006">
    <property type="entry name" value="CheY-like_superfamily"/>
</dbReference>
<dbReference type="PANTHER" id="PTHR44591:SF3">
    <property type="entry name" value="RESPONSE REGULATORY DOMAIN-CONTAINING PROTEIN"/>
    <property type="match status" value="1"/>
</dbReference>